<protein>
    <recommendedName>
        <fullName evidence="4">Leucine rich repeat variant</fullName>
    </recommendedName>
</protein>
<gene>
    <name evidence="2" type="ORF">J2S42_007618</name>
</gene>
<comment type="caution">
    <text evidence="2">The sequence shown here is derived from an EMBL/GenBank/DDBJ whole genome shotgun (WGS) entry which is preliminary data.</text>
</comment>
<dbReference type="RefSeq" id="WP_307247331.1">
    <property type="nucleotide sequence ID" value="NZ_JAUSUZ010000001.1"/>
</dbReference>
<evidence type="ECO:0000313" key="2">
    <source>
        <dbReference type="EMBL" id="MDQ0370949.1"/>
    </source>
</evidence>
<keyword evidence="3" id="KW-1185">Reference proteome</keyword>
<sequence length="434" mass="46896">MDAVLDGLETNPALPGPMIHRLLSRHSGRGHVAKRADLTDALIEAILASGRYWLLHSLALNRHLPPPAQRRLAAHPDPTIRLALATHAAPGTRALLREDPDPAVREAAGSAHAGASPDLAPAPPPDPATRTGTSHPAALTPPPAARLTTDLDLAARLAADPDLAARLAADPDPAVRREVAMHPALPAEIRDRLAGDVSARVTLAVFARPDTPGPIRRRIHDALQEEHGDLLANGLNDAEIDRLLDRERAVLELEHLHLPWVTADPLPHVASPYPCFRRSAARATGLPADVVRRLLDDGDNTVRLAAARRAPHLVDLATAERLERDYRPRKHSRWRPADDFPFPAATLRRFAADADARMRVLAVRDPDLPAEIAARLAADPDPMVRRCVADHPRLPTAALLRLLDDPDARVVRAAAAAPGMPVSEMDRRLVEAGL</sequence>
<evidence type="ECO:0008006" key="4">
    <source>
        <dbReference type="Google" id="ProtNLM"/>
    </source>
</evidence>
<feature type="region of interest" description="Disordered" evidence="1">
    <location>
        <begin position="103"/>
        <end position="144"/>
    </location>
</feature>
<dbReference type="InterPro" id="IPR011989">
    <property type="entry name" value="ARM-like"/>
</dbReference>
<reference evidence="2 3" key="1">
    <citation type="submission" date="2023-07" db="EMBL/GenBank/DDBJ databases">
        <title>Sequencing the genomes of 1000 actinobacteria strains.</title>
        <authorList>
            <person name="Klenk H.-P."/>
        </authorList>
    </citation>
    <scope>NUCLEOTIDE SEQUENCE [LARGE SCALE GENOMIC DNA]</scope>
    <source>
        <strain evidence="2 3">DSM 44709</strain>
    </source>
</reference>
<dbReference type="EMBL" id="JAUSUZ010000001">
    <property type="protein sequence ID" value="MDQ0370949.1"/>
    <property type="molecule type" value="Genomic_DNA"/>
</dbReference>
<dbReference type="Gene3D" id="1.25.10.10">
    <property type="entry name" value="Leucine-rich Repeat Variant"/>
    <property type="match status" value="2"/>
</dbReference>
<dbReference type="SUPFAM" id="SSF48371">
    <property type="entry name" value="ARM repeat"/>
    <property type="match status" value="2"/>
</dbReference>
<dbReference type="Proteomes" id="UP001240236">
    <property type="component" value="Unassembled WGS sequence"/>
</dbReference>
<name>A0AAE3W943_9ACTN</name>
<organism evidence="2 3">
    <name type="scientific">Catenuloplanes indicus</name>
    <dbReference type="NCBI Taxonomy" id="137267"/>
    <lineage>
        <taxon>Bacteria</taxon>
        <taxon>Bacillati</taxon>
        <taxon>Actinomycetota</taxon>
        <taxon>Actinomycetes</taxon>
        <taxon>Micromonosporales</taxon>
        <taxon>Micromonosporaceae</taxon>
        <taxon>Catenuloplanes</taxon>
    </lineage>
</organism>
<accession>A0AAE3W943</accession>
<dbReference type="InterPro" id="IPR016024">
    <property type="entry name" value="ARM-type_fold"/>
</dbReference>
<proteinExistence type="predicted"/>
<dbReference type="AlphaFoldDB" id="A0AAE3W943"/>
<evidence type="ECO:0000256" key="1">
    <source>
        <dbReference type="SAM" id="MobiDB-lite"/>
    </source>
</evidence>
<evidence type="ECO:0000313" key="3">
    <source>
        <dbReference type="Proteomes" id="UP001240236"/>
    </source>
</evidence>